<dbReference type="AlphaFoldDB" id="A0A8X6TNM5"/>
<name>A0A8X6TNM5_NEPPI</name>
<evidence type="ECO:0000256" key="1">
    <source>
        <dbReference type="SAM" id="MobiDB-lite"/>
    </source>
</evidence>
<feature type="compositionally biased region" description="Basic residues" evidence="1">
    <location>
        <begin position="38"/>
        <end position="49"/>
    </location>
</feature>
<accession>A0A8X6TNM5</accession>
<evidence type="ECO:0000313" key="3">
    <source>
        <dbReference type="Proteomes" id="UP000887013"/>
    </source>
</evidence>
<protein>
    <submittedName>
        <fullName evidence="2">Uncharacterized protein</fullName>
    </submittedName>
</protein>
<evidence type="ECO:0000313" key="2">
    <source>
        <dbReference type="EMBL" id="GFT34750.1"/>
    </source>
</evidence>
<reference evidence="2" key="1">
    <citation type="submission" date="2020-08" db="EMBL/GenBank/DDBJ databases">
        <title>Multicomponent nature underlies the extraordinary mechanical properties of spider dragline silk.</title>
        <authorList>
            <person name="Kono N."/>
            <person name="Nakamura H."/>
            <person name="Mori M."/>
            <person name="Yoshida Y."/>
            <person name="Ohtoshi R."/>
            <person name="Malay A.D."/>
            <person name="Moran D.A.P."/>
            <person name="Tomita M."/>
            <person name="Numata K."/>
            <person name="Arakawa K."/>
        </authorList>
    </citation>
    <scope>NUCLEOTIDE SEQUENCE</scope>
</reference>
<keyword evidence="3" id="KW-1185">Reference proteome</keyword>
<feature type="non-terminal residue" evidence="2">
    <location>
        <position position="49"/>
    </location>
</feature>
<feature type="region of interest" description="Disordered" evidence="1">
    <location>
        <begin position="1"/>
        <end position="49"/>
    </location>
</feature>
<dbReference type="Proteomes" id="UP000887013">
    <property type="component" value="Unassembled WGS sequence"/>
</dbReference>
<dbReference type="EMBL" id="BMAW01062176">
    <property type="protein sequence ID" value="GFT34750.1"/>
    <property type="molecule type" value="Genomic_DNA"/>
</dbReference>
<feature type="compositionally biased region" description="Basic and acidic residues" evidence="1">
    <location>
        <begin position="22"/>
        <end position="32"/>
    </location>
</feature>
<comment type="caution">
    <text evidence="2">The sequence shown here is derived from an EMBL/GenBank/DDBJ whole genome shotgun (WGS) entry which is preliminary data.</text>
</comment>
<organism evidence="2 3">
    <name type="scientific">Nephila pilipes</name>
    <name type="common">Giant wood spider</name>
    <name type="synonym">Nephila maculata</name>
    <dbReference type="NCBI Taxonomy" id="299642"/>
    <lineage>
        <taxon>Eukaryota</taxon>
        <taxon>Metazoa</taxon>
        <taxon>Ecdysozoa</taxon>
        <taxon>Arthropoda</taxon>
        <taxon>Chelicerata</taxon>
        <taxon>Arachnida</taxon>
        <taxon>Araneae</taxon>
        <taxon>Araneomorphae</taxon>
        <taxon>Entelegynae</taxon>
        <taxon>Araneoidea</taxon>
        <taxon>Nephilidae</taxon>
        <taxon>Nephila</taxon>
    </lineage>
</organism>
<proteinExistence type="predicted"/>
<gene>
    <name evidence="2" type="ORF">NPIL_191981</name>
</gene>
<feature type="compositionally biased region" description="Low complexity" evidence="1">
    <location>
        <begin position="1"/>
        <end position="13"/>
    </location>
</feature>
<sequence length="49" mass="5611">MSRTLASLSTLSAIRRPVHNGEATRPERDKGLRNLSSPRHRLFGRKKQQ</sequence>